<sequence length="87" mass="9706">MIYILAVFLPPLGLLLNGQPFAALFNLVLLAVSVVLTVLTIFTLPVLMLLPSAHAVISIYMTRENRRHREIVEAIERHGPPPPGWRP</sequence>
<keyword evidence="1" id="KW-1133">Transmembrane helix</keyword>
<evidence type="ECO:0000313" key="2">
    <source>
        <dbReference type="EMBL" id="RAI38590.1"/>
    </source>
</evidence>
<feature type="transmembrane region" description="Helical" evidence="1">
    <location>
        <begin position="28"/>
        <end position="61"/>
    </location>
</feature>
<name>A0A327KIK6_9BRAD</name>
<protein>
    <recommendedName>
        <fullName evidence="4">YqaE/Pmp3 family membrane protein</fullName>
    </recommendedName>
</protein>
<evidence type="ECO:0008006" key="4">
    <source>
        <dbReference type="Google" id="ProtNLM"/>
    </source>
</evidence>
<dbReference type="OrthoDB" id="8141514at2"/>
<comment type="caution">
    <text evidence="2">The sequence shown here is derived from an EMBL/GenBank/DDBJ whole genome shotgun (WGS) entry which is preliminary data.</text>
</comment>
<organism evidence="2 3">
    <name type="scientific">Rhodoplanes roseus</name>
    <dbReference type="NCBI Taxonomy" id="29409"/>
    <lineage>
        <taxon>Bacteria</taxon>
        <taxon>Pseudomonadati</taxon>
        <taxon>Pseudomonadota</taxon>
        <taxon>Alphaproteobacteria</taxon>
        <taxon>Hyphomicrobiales</taxon>
        <taxon>Nitrobacteraceae</taxon>
        <taxon>Rhodoplanes</taxon>
    </lineage>
</organism>
<dbReference type="Proteomes" id="UP000249130">
    <property type="component" value="Unassembled WGS sequence"/>
</dbReference>
<keyword evidence="3" id="KW-1185">Reference proteome</keyword>
<evidence type="ECO:0000313" key="3">
    <source>
        <dbReference type="Proteomes" id="UP000249130"/>
    </source>
</evidence>
<dbReference type="AlphaFoldDB" id="A0A327KIK6"/>
<gene>
    <name evidence="2" type="ORF">CH341_27580</name>
</gene>
<keyword evidence="1" id="KW-0812">Transmembrane</keyword>
<dbReference type="EMBL" id="NPEX01000350">
    <property type="protein sequence ID" value="RAI38590.1"/>
    <property type="molecule type" value="Genomic_DNA"/>
</dbReference>
<accession>A0A327KIK6</accession>
<keyword evidence="1" id="KW-0472">Membrane</keyword>
<proteinExistence type="predicted"/>
<reference evidence="2 3" key="1">
    <citation type="submission" date="2017-07" db="EMBL/GenBank/DDBJ databases">
        <title>Draft Genome Sequences of Select Purple Nonsulfur Bacteria.</title>
        <authorList>
            <person name="Lasarre B."/>
            <person name="Mckinlay J.B."/>
        </authorList>
    </citation>
    <scope>NUCLEOTIDE SEQUENCE [LARGE SCALE GENOMIC DNA]</scope>
    <source>
        <strain evidence="2 3">DSM 5909</strain>
    </source>
</reference>
<dbReference type="RefSeq" id="WP_111422224.1">
    <property type="nucleotide sequence ID" value="NZ_NPEX01000350.1"/>
</dbReference>
<evidence type="ECO:0000256" key="1">
    <source>
        <dbReference type="SAM" id="Phobius"/>
    </source>
</evidence>